<keyword evidence="7 9" id="KW-0503">Monooxygenase</keyword>
<comment type="caution">
    <text evidence="11">The sequence shown here is derived from an EMBL/GenBank/DDBJ whole genome shotgun (WGS) entry which is preliminary data.</text>
</comment>
<evidence type="ECO:0000256" key="10">
    <source>
        <dbReference type="SAM" id="Phobius"/>
    </source>
</evidence>
<keyword evidence="10" id="KW-1133">Transmembrane helix</keyword>
<dbReference type="PROSITE" id="PS00086">
    <property type="entry name" value="CYTOCHROME_P450"/>
    <property type="match status" value="1"/>
</dbReference>
<protein>
    <recommendedName>
        <fullName evidence="13">Cytochrome p450</fullName>
    </recommendedName>
</protein>
<evidence type="ECO:0000256" key="2">
    <source>
        <dbReference type="ARBA" id="ARBA00004586"/>
    </source>
</evidence>
<evidence type="ECO:0000256" key="1">
    <source>
        <dbReference type="ARBA" id="ARBA00001971"/>
    </source>
</evidence>
<dbReference type="InterPro" id="IPR017972">
    <property type="entry name" value="Cyt_P450_CS"/>
</dbReference>
<evidence type="ECO:0008006" key="13">
    <source>
        <dbReference type="Google" id="ProtNLM"/>
    </source>
</evidence>
<dbReference type="SUPFAM" id="SSF48264">
    <property type="entry name" value="Cytochrome P450"/>
    <property type="match status" value="1"/>
</dbReference>
<evidence type="ECO:0000256" key="8">
    <source>
        <dbReference type="ARBA" id="ARBA00023136"/>
    </source>
</evidence>
<keyword evidence="10" id="KW-0812">Transmembrane</keyword>
<name>A0ABR0AXH2_9CRUS</name>
<keyword evidence="8 10" id="KW-0472">Membrane</keyword>
<reference evidence="11 12" key="1">
    <citation type="journal article" date="2023" name="Nucleic Acids Res.">
        <title>The hologenome of Daphnia magna reveals possible DNA methylation and microbiome-mediated evolution of the host genome.</title>
        <authorList>
            <person name="Chaturvedi A."/>
            <person name="Li X."/>
            <person name="Dhandapani V."/>
            <person name="Marshall H."/>
            <person name="Kissane S."/>
            <person name="Cuenca-Cambronero M."/>
            <person name="Asole G."/>
            <person name="Calvet F."/>
            <person name="Ruiz-Romero M."/>
            <person name="Marangio P."/>
            <person name="Guigo R."/>
            <person name="Rago D."/>
            <person name="Mirbahai L."/>
            <person name="Eastwood N."/>
            <person name="Colbourne J.K."/>
            <person name="Zhou J."/>
            <person name="Mallon E."/>
            <person name="Orsini L."/>
        </authorList>
    </citation>
    <scope>NUCLEOTIDE SEQUENCE [LARGE SCALE GENOMIC DNA]</scope>
    <source>
        <strain evidence="11">LRV0_1</strain>
    </source>
</reference>
<dbReference type="InterPro" id="IPR001128">
    <property type="entry name" value="Cyt_P450"/>
</dbReference>
<sequence>MLDEHLKVDRWMPSTFTVWMATFFTIVAICVFTKKRLAFVEHCNSIPGPPAPLPLLGNALELLRDPDELFQFLIDYLHEWRQHFPILRFWLGPFPIFLLYTPEGTEALLGSNKLIDKSREYQYLHPWLNTGLLTSTGTKWHGRRKMLTPTFHFKILEDFIDIFNKQSVVLVQKLREAHQDMLATNGDRVNLFPYVARCTLDIICETAMGRHVDAQLNNDSEYVKAVCTIGRIVQTRQAQPWLQPELLFQCHPMAKTQQKCLDILHGFTDKVLQERKAEHRIRKAEELARKENKNLPSPSNVDDAVDLIKKPRLAFLDLLIEASQDGTLLSDLDIREEVDTFMFEGQDTTAAAVSWCLYLIGSHPEVQDRVSEELNLVFGTSDRPITMADILQLKYLECCIKEALRLYPSVAMYGRTLSEDAIIHGYVIPAGSTVAVIPYSLHRDPQQFPDPECFNPDRFWGDSKRSRHPYAYVPFSAGPRNCIGQKYAVMEEKVVLATVLRNFHLESLEKREDLILIGELVLRPRDGVQNPPIGNRSRLKGKRLLLFVRSAVTAYKEINRPTVMEL</sequence>
<comment type="similarity">
    <text evidence="3 9">Belongs to the cytochrome P450 family.</text>
</comment>
<evidence type="ECO:0000313" key="11">
    <source>
        <dbReference type="EMBL" id="KAK4029582.1"/>
    </source>
</evidence>
<dbReference type="PRINTS" id="PR00385">
    <property type="entry name" value="P450"/>
</dbReference>
<keyword evidence="6 9" id="KW-0408">Iron</keyword>
<keyword evidence="4 9" id="KW-0349">Heme</keyword>
<keyword evidence="5" id="KW-0256">Endoplasmic reticulum</keyword>
<keyword evidence="12" id="KW-1185">Reference proteome</keyword>
<dbReference type="EMBL" id="JAOYFB010000039">
    <property type="protein sequence ID" value="KAK4029582.1"/>
    <property type="molecule type" value="Genomic_DNA"/>
</dbReference>
<dbReference type="PANTHER" id="PTHR24291">
    <property type="entry name" value="CYTOCHROME P450 FAMILY 4"/>
    <property type="match status" value="1"/>
</dbReference>
<proteinExistence type="inferred from homology"/>
<comment type="subcellular location">
    <subcellularLocation>
        <location evidence="2">Endoplasmic reticulum membrane</location>
    </subcellularLocation>
</comment>
<evidence type="ECO:0000256" key="6">
    <source>
        <dbReference type="ARBA" id="ARBA00023004"/>
    </source>
</evidence>
<evidence type="ECO:0000256" key="3">
    <source>
        <dbReference type="ARBA" id="ARBA00010617"/>
    </source>
</evidence>
<dbReference type="Proteomes" id="UP001234178">
    <property type="component" value="Unassembled WGS sequence"/>
</dbReference>
<evidence type="ECO:0000256" key="9">
    <source>
        <dbReference type="RuleBase" id="RU000461"/>
    </source>
</evidence>
<dbReference type="CDD" id="cd20660">
    <property type="entry name" value="CYP4V-like"/>
    <property type="match status" value="1"/>
</dbReference>
<evidence type="ECO:0000313" key="12">
    <source>
        <dbReference type="Proteomes" id="UP001234178"/>
    </source>
</evidence>
<dbReference type="Pfam" id="PF00067">
    <property type="entry name" value="p450"/>
    <property type="match status" value="1"/>
</dbReference>
<feature type="transmembrane region" description="Helical" evidence="10">
    <location>
        <begin position="12"/>
        <end position="32"/>
    </location>
</feature>
<comment type="cofactor">
    <cofactor evidence="1">
        <name>heme</name>
        <dbReference type="ChEBI" id="CHEBI:30413"/>
    </cofactor>
</comment>
<evidence type="ECO:0000256" key="5">
    <source>
        <dbReference type="ARBA" id="ARBA00022824"/>
    </source>
</evidence>
<evidence type="ECO:0000256" key="7">
    <source>
        <dbReference type="ARBA" id="ARBA00023033"/>
    </source>
</evidence>
<evidence type="ECO:0000256" key="4">
    <source>
        <dbReference type="ARBA" id="ARBA00022617"/>
    </source>
</evidence>
<dbReference type="InterPro" id="IPR050196">
    <property type="entry name" value="Cytochrome_P450_Monoox"/>
</dbReference>
<accession>A0ABR0AXH2</accession>
<organism evidence="11 12">
    <name type="scientific">Daphnia magna</name>
    <dbReference type="NCBI Taxonomy" id="35525"/>
    <lineage>
        <taxon>Eukaryota</taxon>
        <taxon>Metazoa</taxon>
        <taxon>Ecdysozoa</taxon>
        <taxon>Arthropoda</taxon>
        <taxon>Crustacea</taxon>
        <taxon>Branchiopoda</taxon>
        <taxon>Diplostraca</taxon>
        <taxon>Cladocera</taxon>
        <taxon>Anomopoda</taxon>
        <taxon>Daphniidae</taxon>
        <taxon>Daphnia</taxon>
    </lineage>
</organism>
<dbReference type="Gene3D" id="1.10.630.10">
    <property type="entry name" value="Cytochrome P450"/>
    <property type="match status" value="1"/>
</dbReference>
<keyword evidence="9" id="KW-0560">Oxidoreductase</keyword>
<dbReference type="PRINTS" id="PR00463">
    <property type="entry name" value="EP450I"/>
</dbReference>
<keyword evidence="9" id="KW-0479">Metal-binding</keyword>
<gene>
    <name evidence="11" type="ORF">OUZ56_022561</name>
</gene>
<dbReference type="PANTHER" id="PTHR24291:SF189">
    <property type="entry name" value="CYTOCHROME P450 4C3-RELATED"/>
    <property type="match status" value="1"/>
</dbReference>
<dbReference type="InterPro" id="IPR002401">
    <property type="entry name" value="Cyt_P450_E_grp-I"/>
</dbReference>
<dbReference type="InterPro" id="IPR036396">
    <property type="entry name" value="Cyt_P450_sf"/>
</dbReference>